<reference evidence="1" key="1">
    <citation type="submission" date="2023-04" db="EMBL/GenBank/DDBJ databases">
        <title>Draft Genome sequencing of Naganishia species isolated from polar environments using Oxford Nanopore Technology.</title>
        <authorList>
            <person name="Leo P."/>
            <person name="Venkateswaran K."/>
        </authorList>
    </citation>
    <scope>NUCLEOTIDE SEQUENCE</scope>
    <source>
        <strain evidence="1">MNA-CCFEE 5425</strain>
    </source>
</reference>
<dbReference type="Proteomes" id="UP001243375">
    <property type="component" value="Unassembled WGS sequence"/>
</dbReference>
<organism evidence="1 2">
    <name type="scientific">Naganishia vaughanmartiniae</name>
    <dbReference type="NCBI Taxonomy" id="1424756"/>
    <lineage>
        <taxon>Eukaryota</taxon>
        <taxon>Fungi</taxon>
        <taxon>Dikarya</taxon>
        <taxon>Basidiomycota</taxon>
        <taxon>Agaricomycotina</taxon>
        <taxon>Tremellomycetes</taxon>
        <taxon>Filobasidiales</taxon>
        <taxon>Filobasidiaceae</taxon>
        <taxon>Naganishia</taxon>
    </lineage>
</organism>
<protein>
    <submittedName>
        <fullName evidence="1">Uncharacterized protein</fullName>
    </submittedName>
</protein>
<proteinExistence type="predicted"/>
<gene>
    <name evidence="1" type="ORF">QFC22_005978</name>
</gene>
<evidence type="ECO:0000313" key="1">
    <source>
        <dbReference type="EMBL" id="KAJ9113669.1"/>
    </source>
</evidence>
<accession>A0ACC2WR73</accession>
<keyword evidence="2" id="KW-1185">Reference proteome</keyword>
<dbReference type="EMBL" id="JASBWU010000021">
    <property type="protein sequence ID" value="KAJ9113669.1"/>
    <property type="molecule type" value="Genomic_DNA"/>
</dbReference>
<sequence length="251" mass="27404">MSDAKVLDKHIDFGDAHYGEQRAGKVALAHLLHKELGKSGILTKDMADLVHQLKKSLWTADSIEIITLSYIEVLKEIELDLAAAVLEEKVEEILWTYIFEPITEIGVANRSSGKRAQAAGDEHADPAHGISSRASWYLPPSGAVSGTRKDSCLPRLSTEVATAAVSRAVTKLKQSKYGEAAHEARSRYRRRLKQAIVNGRYHPESRLSQTTNVSDSDDPLPKRDTSNDRSPDELSTSAVATTATPTASTTD</sequence>
<name>A0ACC2WR73_9TREE</name>
<evidence type="ECO:0000313" key="2">
    <source>
        <dbReference type="Proteomes" id="UP001243375"/>
    </source>
</evidence>
<comment type="caution">
    <text evidence="1">The sequence shown here is derived from an EMBL/GenBank/DDBJ whole genome shotgun (WGS) entry which is preliminary data.</text>
</comment>